<organism evidence="2 3">
    <name type="scientific">Rhodococcus rhodochrous</name>
    <dbReference type="NCBI Taxonomy" id="1829"/>
    <lineage>
        <taxon>Bacteria</taxon>
        <taxon>Bacillati</taxon>
        <taxon>Actinomycetota</taxon>
        <taxon>Actinomycetes</taxon>
        <taxon>Mycobacteriales</taxon>
        <taxon>Nocardiaceae</taxon>
        <taxon>Rhodococcus</taxon>
    </lineage>
</organism>
<gene>
    <name evidence="2" type="ORF">LQ384_28805</name>
</gene>
<dbReference type="CDD" id="cd00093">
    <property type="entry name" value="HTH_XRE"/>
    <property type="match status" value="1"/>
</dbReference>
<dbReference type="EMBL" id="JAJNCO010000046">
    <property type="protein sequence ID" value="MCD2115074.1"/>
    <property type="molecule type" value="Genomic_DNA"/>
</dbReference>
<sequence length="81" mass="9039">MSGNGPARRIGNVVRDLRRTQGLPRRHLAELSGVHVQTIGALERGDQRPSPDLAMRISAAFDRPVQEVFFWADSSTVSRDR</sequence>
<dbReference type="GO" id="GO:0003677">
    <property type="term" value="F:DNA binding"/>
    <property type="evidence" value="ECO:0007669"/>
    <property type="project" value="InterPro"/>
</dbReference>
<evidence type="ECO:0000313" key="2">
    <source>
        <dbReference type="EMBL" id="MCD2115074.1"/>
    </source>
</evidence>
<dbReference type="AlphaFoldDB" id="A0AAW4XQK7"/>
<accession>A0AAW4XQK7</accession>
<dbReference type="Pfam" id="PF01381">
    <property type="entry name" value="HTH_3"/>
    <property type="match status" value="1"/>
</dbReference>
<dbReference type="SUPFAM" id="SSF47413">
    <property type="entry name" value="lambda repressor-like DNA-binding domains"/>
    <property type="match status" value="1"/>
</dbReference>
<dbReference type="InterPro" id="IPR001387">
    <property type="entry name" value="Cro/C1-type_HTH"/>
</dbReference>
<dbReference type="PROSITE" id="PS50943">
    <property type="entry name" value="HTH_CROC1"/>
    <property type="match status" value="1"/>
</dbReference>
<dbReference type="InterPro" id="IPR010982">
    <property type="entry name" value="Lambda_DNA-bd_dom_sf"/>
</dbReference>
<dbReference type="RefSeq" id="WP_230792967.1">
    <property type="nucleotide sequence ID" value="NZ_JAJNCO010000046.1"/>
</dbReference>
<reference evidence="2" key="1">
    <citation type="submission" date="2021-11" db="EMBL/GenBank/DDBJ databases">
        <title>Development of a sustainable strategy for remediation of hydrocarbon-contaminated territories based on the waste exchange concept.</title>
        <authorList>
            <person name="Elkin A."/>
        </authorList>
    </citation>
    <scope>NUCLEOTIDE SEQUENCE</scope>
    <source>
        <strain evidence="2">IEGM 757</strain>
    </source>
</reference>
<feature type="domain" description="HTH cro/C1-type" evidence="1">
    <location>
        <begin position="14"/>
        <end position="68"/>
    </location>
</feature>
<name>A0AAW4XQK7_RHORH</name>
<evidence type="ECO:0000313" key="3">
    <source>
        <dbReference type="Proteomes" id="UP001198630"/>
    </source>
</evidence>
<proteinExistence type="predicted"/>
<evidence type="ECO:0000259" key="1">
    <source>
        <dbReference type="PROSITE" id="PS50943"/>
    </source>
</evidence>
<dbReference type="SMART" id="SM00530">
    <property type="entry name" value="HTH_XRE"/>
    <property type="match status" value="1"/>
</dbReference>
<protein>
    <submittedName>
        <fullName evidence="2">Helix-turn-helix transcriptional regulator</fullName>
    </submittedName>
</protein>
<dbReference type="Gene3D" id="1.10.260.40">
    <property type="entry name" value="lambda repressor-like DNA-binding domains"/>
    <property type="match status" value="1"/>
</dbReference>
<comment type="caution">
    <text evidence="2">The sequence shown here is derived from an EMBL/GenBank/DDBJ whole genome shotgun (WGS) entry which is preliminary data.</text>
</comment>
<dbReference type="Proteomes" id="UP001198630">
    <property type="component" value="Unassembled WGS sequence"/>
</dbReference>